<feature type="non-terminal residue" evidence="2">
    <location>
        <position position="1"/>
    </location>
</feature>
<reference evidence="2" key="1">
    <citation type="submission" date="2020-11" db="EMBL/GenBank/DDBJ databases">
        <authorList>
            <person name="Whitehead M."/>
        </authorList>
    </citation>
    <scope>NUCLEOTIDE SEQUENCE</scope>
    <source>
        <strain evidence="2">EGII</strain>
    </source>
</reference>
<accession>A0A811VIR2</accession>
<organism evidence="2 3">
    <name type="scientific">Ceratitis capitata</name>
    <name type="common">Mediterranean fruit fly</name>
    <name type="synonym">Tephritis capitata</name>
    <dbReference type="NCBI Taxonomy" id="7213"/>
    <lineage>
        <taxon>Eukaryota</taxon>
        <taxon>Metazoa</taxon>
        <taxon>Ecdysozoa</taxon>
        <taxon>Arthropoda</taxon>
        <taxon>Hexapoda</taxon>
        <taxon>Insecta</taxon>
        <taxon>Pterygota</taxon>
        <taxon>Neoptera</taxon>
        <taxon>Endopterygota</taxon>
        <taxon>Diptera</taxon>
        <taxon>Brachycera</taxon>
        <taxon>Muscomorpha</taxon>
        <taxon>Tephritoidea</taxon>
        <taxon>Tephritidae</taxon>
        <taxon>Ceratitis</taxon>
        <taxon>Ceratitis</taxon>
    </lineage>
</organism>
<evidence type="ECO:0000313" key="2">
    <source>
        <dbReference type="EMBL" id="CAD7013992.1"/>
    </source>
</evidence>
<dbReference type="EMBL" id="CAJHJT010000056">
    <property type="protein sequence ID" value="CAD7013992.1"/>
    <property type="molecule type" value="Genomic_DNA"/>
</dbReference>
<feature type="compositionally biased region" description="Basic and acidic residues" evidence="1">
    <location>
        <begin position="1"/>
        <end position="22"/>
    </location>
</feature>
<dbReference type="Proteomes" id="UP000606786">
    <property type="component" value="Unassembled WGS sequence"/>
</dbReference>
<keyword evidence="3" id="KW-1185">Reference proteome</keyword>
<comment type="caution">
    <text evidence="2">The sequence shown here is derived from an EMBL/GenBank/DDBJ whole genome shotgun (WGS) entry which is preliminary data.</text>
</comment>
<evidence type="ECO:0000256" key="1">
    <source>
        <dbReference type="SAM" id="MobiDB-lite"/>
    </source>
</evidence>
<gene>
    <name evidence="2" type="ORF">CCAP1982_LOCUS22001</name>
</gene>
<name>A0A811VIR2_CERCA</name>
<protein>
    <submittedName>
        <fullName evidence="2">(Mediterranean fruit fly) hypothetical protein</fullName>
    </submittedName>
</protein>
<dbReference type="AlphaFoldDB" id="A0A811VIR2"/>
<proteinExistence type="predicted"/>
<sequence length="50" mass="5634">FKCSHDKANRQHHDKEQKESKARPTLQQQLLRRMHSGGAVELKAPALTAG</sequence>
<feature type="region of interest" description="Disordered" evidence="1">
    <location>
        <begin position="1"/>
        <end position="25"/>
    </location>
</feature>
<evidence type="ECO:0000313" key="3">
    <source>
        <dbReference type="Proteomes" id="UP000606786"/>
    </source>
</evidence>